<reference evidence="3 4" key="1">
    <citation type="submission" date="2020-04" db="EMBL/GenBank/DDBJ databases">
        <authorList>
            <person name="Laetsch R D."/>
            <person name="Stevens L."/>
            <person name="Kumar S."/>
            <person name="Blaxter L. M."/>
        </authorList>
    </citation>
    <scope>NUCLEOTIDE SEQUENCE [LARGE SCALE GENOMIC DNA]</scope>
</reference>
<comment type="caution">
    <text evidence="3">The sequence shown here is derived from an EMBL/GenBank/DDBJ whole genome shotgun (WGS) entry which is preliminary data.</text>
</comment>
<dbReference type="SUPFAM" id="SSF52833">
    <property type="entry name" value="Thioredoxin-like"/>
    <property type="match status" value="1"/>
</dbReference>
<proteinExistence type="predicted"/>
<dbReference type="OrthoDB" id="1899781at2759"/>
<protein>
    <recommendedName>
        <fullName evidence="2">Thioredoxin domain-containing protein</fullName>
    </recommendedName>
</protein>
<dbReference type="InterPro" id="IPR036249">
    <property type="entry name" value="Thioredoxin-like_sf"/>
</dbReference>
<dbReference type="Pfam" id="PF00085">
    <property type="entry name" value="Thioredoxin"/>
    <property type="match status" value="1"/>
</dbReference>
<dbReference type="Proteomes" id="UP000494206">
    <property type="component" value="Unassembled WGS sequence"/>
</dbReference>
<feature type="domain" description="Thioredoxin" evidence="2">
    <location>
        <begin position="123"/>
        <end position="205"/>
    </location>
</feature>
<evidence type="ECO:0000259" key="2">
    <source>
        <dbReference type="Pfam" id="PF00085"/>
    </source>
</evidence>
<dbReference type="GO" id="GO:0005929">
    <property type="term" value="C:cilium"/>
    <property type="evidence" value="ECO:0007669"/>
    <property type="project" value="TreeGrafter"/>
</dbReference>
<evidence type="ECO:0000256" key="1">
    <source>
        <dbReference type="SAM" id="MobiDB-lite"/>
    </source>
</evidence>
<organism evidence="3 4">
    <name type="scientific">Caenorhabditis bovis</name>
    <dbReference type="NCBI Taxonomy" id="2654633"/>
    <lineage>
        <taxon>Eukaryota</taxon>
        <taxon>Metazoa</taxon>
        <taxon>Ecdysozoa</taxon>
        <taxon>Nematoda</taxon>
        <taxon>Chromadorea</taxon>
        <taxon>Rhabditida</taxon>
        <taxon>Rhabditina</taxon>
        <taxon>Rhabditomorpha</taxon>
        <taxon>Rhabditoidea</taxon>
        <taxon>Rhabditidae</taxon>
        <taxon>Peloderinae</taxon>
        <taxon>Caenorhabditis</taxon>
    </lineage>
</organism>
<name>A0A8S1F5K9_9PELO</name>
<sequence length="347" mass="39499">MLLLVLLFPTILTANVLFGFESLLSVEKEVLLPTIYAESENPGTDCPRVPNSIRLSHLIHRTCPTKFNAACDDSILYDPFHKFNFRCSIEVPLPNSKGGFAEMNSSELIQLIKLRDPLKRNWCMITFFYSHNCPFSAKIAPEFNDLHRLVPNLLTVAIDASEFSRLNFRYGIAGTPTILFWVNGMGVARMNNNDLSMKSLLKFIQAHTDLAEDGLHKYGKFRKYVRDFILDRDNVPKVGVSIKMERNKLADRTYTAFCTLICIGMLLYNSRETFINHSSINSYLKNKLGENGYRRFLFYMYLDGDRNIGAARAQEQIDDDGPPDFDAPPPPEVEPENVILEDLPPLA</sequence>
<dbReference type="Gene3D" id="3.40.30.10">
    <property type="entry name" value="Glutaredoxin"/>
    <property type="match status" value="1"/>
</dbReference>
<dbReference type="PANTHER" id="PTHR14684:SF2">
    <property type="entry name" value="THIOREDOXIN DOMAIN-CONTAINING PROTEIN 15"/>
    <property type="match status" value="1"/>
</dbReference>
<evidence type="ECO:0000313" key="3">
    <source>
        <dbReference type="EMBL" id="CAB3406057.1"/>
    </source>
</evidence>
<dbReference type="AlphaFoldDB" id="A0A8S1F5K9"/>
<accession>A0A8S1F5K9</accession>
<gene>
    <name evidence="3" type="ORF">CBOVIS_LOCUS8181</name>
</gene>
<dbReference type="InterPro" id="IPR042418">
    <property type="entry name" value="TXNDC15"/>
</dbReference>
<dbReference type="InterPro" id="IPR013766">
    <property type="entry name" value="Thioredoxin_domain"/>
</dbReference>
<dbReference type="GO" id="GO:0060271">
    <property type="term" value="P:cilium assembly"/>
    <property type="evidence" value="ECO:0007669"/>
    <property type="project" value="TreeGrafter"/>
</dbReference>
<keyword evidence="4" id="KW-1185">Reference proteome</keyword>
<feature type="region of interest" description="Disordered" evidence="1">
    <location>
        <begin position="312"/>
        <end position="347"/>
    </location>
</feature>
<evidence type="ECO:0000313" key="4">
    <source>
        <dbReference type="Proteomes" id="UP000494206"/>
    </source>
</evidence>
<dbReference type="EMBL" id="CADEPM010000005">
    <property type="protein sequence ID" value="CAB3406057.1"/>
    <property type="molecule type" value="Genomic_DNA"/>
</dbReference>
<dbReference type="PANTHER" id="PTHR14684">
    <property type="entry name" value="THIOREDOXIN DOMAIN-CONTAINING PROTEIN 15"/>
    <property type="match status" value="1"/>
</dbReference>